<evidence type="ECO:0000313" key="7">
    <source>
        <dbReference type="EMBL" id="SFT24310.1"/>
    </source>
</evidence>
<evidence type="ECO:0000313" key="8">
    <source>
        <dbReference type="Proteomes" id="UP000199392"/>
    </source>
</evidence>
<feature type="domain" description="Glucose-methanol-choline oxidoreductase C-terminal" evidence="6">
    <location>
        <begin position="374"/>
        <end position="501"/>
    </location>
</feature>
<protein>
    <submittedName>
        <fullName evidence="7">Choline dehydrogenase</fullName>
    </submittedName>
</protein>
<evidence type="ECO:0000256" key="2">
    <source>
        <dbReference type="ARBA" id="ARBA00010790"/>
    </source>
</evidence>
<evidence type="ECO:0000259" key="6">
    <source>
        <dbReference type="Pfam" id="PF05199"/>
    </source>
</evidence>
<dbReference type="Proteomes" id="UP000199392">
    <property type="component" value="Unassembled WGS sequence"/>
</dbReference>
<reference evidence="8" key="1">
    <citation type="submission" date="2016-10" db="EMBL/GenBank/DDBJ databases">
        <authorList>
            <person name="Varghese N."/>
            <person name="Submissions S."/>
        </authorList>
    </citation>
    <scope>NUCLEOTIDE SEQUENCE [LARGE SCALE GENOMIC DNA]</scope>
    <source>
        <strain evidence="8">DSM 26894</strain>
    </source>
</reference>
<dbReference type="Pfam" id="PF13450">
    <property type="entry name" value="NAD_binding_8"/>
    <property type="match status" value="1"/>
</dbReference>
<dbReference type="Gene3D" id="3.50.50.60">
    <property type="entry name" value="FAD/NAD(P)-binding domain"/>
    <property type="match status" value="3"/>
</dbReference>
<dbReference type="PANTHER" id="PTHR42784:SF1">
    <property type="entry name" value="PYRANOSE 2-OXIDASE"/>
    <property type="match status" value="1"/>
</dbReference>
<dbReference type="STRING" id="311180.SAMN04488050_11920"/>
<dbReference type="SUPFAM" id="SSF51905">
    <property type="entry name" value="FAD/NAD(P)-binding domain"/>
    <property type="match status" value="1"/>
</dbReference>
<gene>
    <name evidence="7" type="ORF">SAMN04488050_11920</name>
</gene>
<keyword evidence="4" id="KW-0274">FAD</keyword>
<keyword evidence="3" id="KW-0285">Flavoprotein</keyword>
<dbReference type="PANTHER" id="PTHR42784">
    <property type="entry name" value="PYRANOSE 2-OXIDASE"/>
    <property type="match status" value="1"/>
</dbReference>
<dbReference type="RefSeq" id="WP_092430502.1">
    <property type="nucleotide sequence ID" value="NZ_FNCL01000020.1"/>
</dbReference>
<name>A0A1I6WEA5_9RHOB</name>
<dbReference type="Pfam" id="PF05199">
    <property type="entry name" value="GMC_oxred_C"/>
    <property type="match status" value="1"/>
</dbReference>
<dbReference type="AlphaFoldDB" id="A0A1I6WEA5"/>
<keyword evidence="5" id="KW-0560">Oxidoreductase</keyword>
<comment type="similarity">
    <text evidence="2">Belongs to the GMC oxidoreductase family.</text>
</comment>
<dbReference type="OrthoDB" id="9798604at2"/>
<evidence type="ECO:0000256" key="5">
    <source>
        <dbReference type="ARBA" id="ARBA00023002"/>
    </source>
</evidence>
<keyword evidence="8" id="KW-1185">Reference proteome</keyword>
<dbReference type="InterPro" id="IPR036188">
    <property type="entry name" value="FAD/NAD-bd_sf"/>
</dbReference>
<accession>A0A1I6WEA5</accession>
<evidence type="ECO:0000256" key="4">
    <source>
        <dbReference type="ARBA" id="ARBA00022827"/>
    </source>
</evidence>
<comment type="cofactor">
    <cofactor evidence="1">
        <name>FAD</name>
        <dbReference type="ChEBI" id="CHEBI:57692"/>
    </cofactor>
</comment>
<organism evidence="7 8">
    <name type="scientific">Alloyangia pacifica</name>
    <dbReference type="NCBI Taxonomy" id="311180"/>
    <lineage>
        <taxon>Bacteria</taxon>
        <taxon>Pseudomonadati</taxon>
        <taxon>Pseudomonadota</taxon>
        <taxon>Alphaproteobacteria</taxon>
        <taxon>Rhodobacterales</taxon>
        <taxon>Roseobacteraceae</taxon>
        <taxon>Alloyangia</taxon>
    </lineage>
</organism>
<evidence type="ECO:0000256" key="1">
    <source>
        <dbReference type="ARBA" id="ARBA00001974"/>
    </source>
</evidence>
<dbReference type="InterPro" id="IPR007867">
    <property type="entry name" value="GMC_OxRtase_C"/>
</dbReference>
<dbReference type="InterPro" id="IPR051473">
    <property type="entry name" value="P2Ox-like"/>
</dbReference>
<dbReference type="GO" id="GO:0016614">
    <property type="term" value="F:oxidoreductase activity, acting on CH-OH group of donors"/>
    <property type="evidence" value="ECO:0007669"/>
    <property type="project" value="InterPro"/>
</dbReference>
<sequence>MARIGPETALLTTYDVLVVGAGAAGLALADAANSAGRKVLLLDRGGLSAATPSLEPELPDGSPHDLPHKTNRYGLGGTLAIWGGRCVPFDEADFESRACIASGWPISYSEYAAWLPAASTMLGVEASYQRPAPLAWPKSPGVCMDSVELLCRDWIPACMTRRLLRDTGPDILLDTEITGLLWSARRISGVVSRSDGVTRHLRANEVVLACGGLETTRLLLEEERRAPGRLGGTDWLGRGYMGHLTGSIAEITFNSSTAVSEFVYKHRRGNSPARRRFLVTPPDSPHVAFWIESIAPEDARHGSADLSLKAMLRGAPKGTRLRHVRNVLGNPGDALAGVGAALIHNLEQSKRHPDRLSPRRRGPYRLAYHAEHLPNVESHVTLSSRVDAAGRHPLRISFSYDEATLRGTLAAHRLLAAALDEAQFAELTLDEEDEEAMKKIQAMARDGYHQIGLTRMANSPLNGVVDPNCRVFGTENLHIAAASVFPVSGQANPTLSVVALALRLAAHLSNQKRWTQGGSAAA</sequence>
<evidence type="ECO:0000256" key="3">
    <source>
        <dbReference type="ARBA" id="ARBA00022630"/>
    </source>
</evidence>
<proteinExistence type="inferred from homology"/>
<dbReference type="EMBL" id="FOZW01000019">
    <property type="protein sequence ID" value="SFT24310.1"/>
    <property type="molecule type" value="Genomic_DNA"/>
</dbReference>